<reference evidence="1" key="1">
    <citation type="journal article" date="2022" name="ISME J.">
        <title>Identification of active gaseous-alkane degraders at natural gas seeps.</title>
        <authorList>
            <person name="Farhan Ul Haque M."/>
            <person name="Hernandez M."/>
            <person name="Crombie A.T."/>
            <person name="Murrell J.C."/>
        </authorList>
    </citation>
    <scope>NUCLEOTIDE SEQUENCE</scope>
    <source>
        <strain evidence="1">PC2</strain>
    </source>
</reference>
<dbReference type="SUPFAM" id="SSF143011">
    <property type="entry name" value="RelE-like"/>
    <property type="match status" value="1"/>
</dbReference>
<gene>
    <name evidence="1" type="ORF">K2U94_13100</name>
</gene>
<sequence length="83" mass="9390">MKTIVLTHRAARDLDALPPDARAAVCEGLIAYAVSGAGDVKRLSGREGFRLRVGRYRIIFDEDQETILAIYIGRRETTTYRRH</sequence>
<protein>
    <submittedName>
        <fullName evidence="1">Plasmid stabilization protein</fullName>
    </submittedName>
</protein>
<keyword evidence="2" id="KW-1185">Reference proteome</keyword>
<dbReference type="Gene3D" id="3.30.2310.20">
    <property type="entry name" value="RelE-like"/>
    <property type="match status" value="1"/>
</dbReference>
<accession>A0ABS9Z7Q4</accession>
<dbReference type="InterPro" id="IPR035093">
    <property type="entry name" value="RelE/ParE_toxin_dom_sf"/>
</dbReference>
<comment type="caution">
    <text evidence="1">The sequence shown here is derived from an EMBL/GenBank/DDBJ whole genome shotgun (WGS) entry which is preliminary data.</text>
</comment>
<evidence type="ECO:0000313" key="1">
    <source>
        <dbReference type="EMBL" id="MCI4683694.1"/>
    </source>
</evidence>
<dbReference type="Proteomes" id="UP001139104">
    <property type="component" value="Unassembled WGS sequence"/>
</dbReference>
<dbReference type="EMBL" id="JAIVFP010000001">
    <property type="protein sequence ID" value="MCI4683694.1"/>
    <property type="molecule type" value="Genomic_DNA"/>
</dbReference>
<proteinExistence type="predicted"/>
<name>A0ABS9Z7Q4_9HYPH</name>
<organism evidence="1 2">
    <name type="scientific">Candidatus Rhodoblastus alkanivorans</name>
    <dbReference type="NCBI Taxonomy" id="2954117"/>
    <lineage>
        <taxon>Bacteria</taxon>
        <taxon>Pseudomonadati</taxon>
        <taxon>Pseudomonadota</taxon>
        <taxon>Alphaproteobacteria</taxon>
        <taxon>Hyphomicrobiales</taxon>
        <taxon>Rhodoblastaceae</taxon>
        <taxon>Rhodoblastus</taxon>
    </lineage>
</organism>
<evidence type="ECO:0000313" key="2">
    <source>
        <dbReference type="Proteomes" id="UP001139104"/>
    </source>
</evidence>